<dbReference type="InterPro" id="IPR045155">
    <property type="entry name" value="Beta-lactam_cat"/>
</dbReference>
<dbReference type="GO" id="GO:0046677">
    <property type="term" value="P:response to antibiotic"/>
    <property type="evidence" value="ECO:0007669"/>
    <property type="project" value="InterPro"/>
</dbReference>
<keyword evidence="3" id="KW-1185">Reference proteome</keyword>
<accession>A0A4V0ZZ36</accession>
<reference evidence="2 3" key="1">
    <citation type="submission" date="2018-08" db="EMBL/GenBank/DDBJ databases">
        <title>The complete genome sequence of Streptomyces seoulensis, a pioneer strain for nickel superoxide dismutase discovery.</title>
        <authorList>
            <person name="Shin J."/>
            <person name="Lee J.-S."/>
            <person name="Lee E.-J."/>
            <person name="Youn H.-D."/>
        </authorList>
    </citation>
    <scope>NUCLEOTIDE SEQUENCE [LARGE SCALE GENOMIC DNA]</scope>
    <source>
        <strain evidence="2 3">KCTC 9819</strain>
    </source>
</reference>
<dbReference type="SUPFAM" id="SSF56601">
    <property type="entry name" value="beta-lactamase/transpeptidase-like"/>
    <property type="match status" value="1"/>
</dbReference>
<dbReference type="STRING" id="73044.GCA_000725795_01250"/>
<dbReference type="InterPro" id="IPR012338">
    <property type="entry name" value="Beta-lactam/transpept-like"/>
</dbReference>
<dbReference type="PANTHER" id="PTHR35333:SF3">
    <property type="entry name" value="BETA-LACTAMASE-TYPE TRANSPEPTIDASE FOLD CONTAINING PROTEIN"/>
    <property type="match status" value="1"/>
</dbReference>
<evidence type="ECO:0000259" key="1">
    <source>
        <dbReference type="Pfam" id="PF13354"/>
    </source>
</evidence>
<name>A0A4V0ZZ36_STRSO</name>
<dbReference type="GO" id="GO:0030655">
    <property type="term" value="P:beta-lactam antibiotic catabolic process"/>
    <property type="evidence" value="ECO:0007669"/>
    <property type="project" value="InterPro"/>
</dbReference>
<dbReference type="AlphaFoldDB" id="A0A4V0ZZ36"/>
<sequence length="229" mass="23193">MEPLRVPVPEGARLSVGVLDPDSGRSAVYGDGSYDAASVVKVGVLAALLLGAQDADRDLTAAERDRAARMIGRSDNASATALWDAIGGAPGLDAAHRRLGLTATVGGADGYWGLTRTTAQDQLILLRHVFAPSPVLAPASRAYLAGLMASVVPGQRWGVSVVGPGALKNGWFPRDATGRWVVHSVGRASGAGGDRLLAVLTEGTASHADGIALVESAARAAVGAFAGPA</sequence>
<dbReference type="GeneID" id="300098274"/>
<feature type="domain" description="Beta-lactamase class A catalytic" evidence="1">
    <location>
        <begin position="64"/>
        <end position="161"/>
    </location>
</feature>
<proteinExistence type="predicted"/>
<dbReference type="OrthoDB" id="3524371at2"/>
<gene>
    <name evidence="2" type="ORF">D0Z67_04940</name>
</gene>
<evidence type="ECO:0000313" key="2">
    <source>
        <dbReference type="EMBL" id="QBJ89716.1"/>
    </source>
</evidence>
<dbReference type="GO" id="GO:0008800">
    <property type="term" value="F:beta-lactamase activity"/>
    <property type="evidence" value="ECO:0007669"/>
    <property type="project" value="InterPro"/>
</dbReference>
<dbReference type="Pfam" id="PF13354">
    <property type="entry name" value="Beta-lactamase2"/>
    <property type="match status" value="1"/>
</dbReference>
<protein>
    <recommendedName>
        <fullName evidence="1">Beta-lactamase class A catalytic domain-containing protein</fullName>
    </recommendedName>
</protein>
<dbReference type="EMBL" id="CP032229">
    <property type="protein sequence ID" value="QBJ89716.1"/>
    <property type="molecule type" value="Genomic_DNA"/>
</dbReference>
<dbReference type="PANTHER" id="PTHR35333">
    <property type="entry name" value="BETA-LACTAMASE"/>
    <property type="match status" value="1"/>
</dbReference>
<dbReference type="KEGG" id="sseo:D0Z67_04940"/>
<dbReference type="Gene3D" id="3.40.710.10">
    <property type="entry name" value="DD-peptidase/beta-lactamase superfamily"/>
    <property type="match status" value="1"/>
</dbReference>
<dbReference type="Proteomes" id="UP000292547">
    <property type="component" value="Chromosome"/>
</dbReference>
<evidence type="ECO:0000313" key="3">
    <source>
        <dbReference type="Proteomes" id="UP000292547"/>
    </source>
</evidence>
<dbReference type="InterPro" id="IPR000871">
    <property type="entry name" value="Beta-lactam_class-A"/>
</dbReference>
<organism evidence="2 3">
    <name type="scientific">Streptomyces seoulensis</name>
    <dbReference type="NCBI Taxonomy" id="73044"/>
    <lineage>
        <taxon>Bacteria</taxon>
        <taxon>Bacillati</taxon>
        <taxon>Actinomycetota</taxon>
        <taxon>Actinomycetes</taxon>
        <taxon>Kitasatosporales</taxon>
        <taxon>Streptomycetaceae</taxon>
        <taxon>Streptomyces</taxon>
    </lineage>
</organism>
<dbReference type="RefSeq" id="WP_037774550.1">
    <property type="nucleotide sequence ID" value="NZ_CP032229.1"/>
</dbReference>